<feature type="compositionally biased region" description="Basic and acidic residues" evidence="1">
    <location>
        <begin position="113"/>
        <end position="137"/>
    </location>
</feature>
<dbReference type="EMBL" id="QVQW01000046">
    <property type="protein sequence ID" value="RKU43178.1"/>
    <property type="molecule type" value="Genomic_DNA"/>
</dbReference>
<name>A0A420Y5L1_9PEZI</name>
<organism evidence="2 3">
    <name type="scientific">Coniochaeta pulveracea</name>
    <dbReference type="NCBI Taxonomy" id="177199"/>
    <lineage>
        <taxon>Eukaryota</taxon>
        <taxon>Fungi</taxon>
        <taxon>Dikarya</taxon>
        <taxon>Ascomycota</taxon>
        <taxon>Pezizomycotina</taxon>
        <taxon>Sordariomycetes</taxon>
        <taxon>Sordariomycetidae</taxon>
        <taxon>Coniochaetales</taxon>
        <taxon>Coniochaetaceae</taxon>
        <taxon>Coniochaeta</taxon>
    </lineage>
</organism>
<feature type="region of interest" description="Disordered" evidence="1">
    <location>
        <begin position="90"/>
        <end position="290"/>
    </location>
</feature>
<accession>A0A420Y5L1</accession>
<sequence>MCRGTKIAWRCKCSNHKCPLPTDKNLGHLLYYQTSAAYRWCDSWFRSPQFSLGLAVPSCPSIDYDIDERYKPELCAGCVNCPQDQWGDTWLPSRNRSRMSEEDKAKSKREKQIKRSEKWLAEKRKKDAGAEDGDHGRNPFQPQTPKKESDGWDFLEPQTLEKDRGRSIDRAPEQPGRSSSTDSVRSDITVIHAPSSQPTKSQESEEQTSAPRPRRVKFVLPTLTTGPRSRSCSTHSHSESEDEIQEQTRKPRGRMNTTQTSTSHETDSSSHQAARIRAWSSTWKEKLREK</sequence>
<dbReference type="AlphaFoldDB" id="A0A420Y5L1"/>
<evidence type="ECO:0000256" key="1">
    <source>
        <dbReference type="SAM" id="MobiDB-lite"/>
    </source>
</evidence>
<comment type="caution">
    <text evidence="2">The sequence shown here is derived from an EMBL/GenBank/DDBJ whole genome shotgun (WGS) entry which is preliminary data.</text>
</comment>
<keyword evidence="3" id="KW-1185">Reference proteome</keyword>
<proteinExistence type="predicted"/>
<evidence type="ECO:0000313" key="2">
    <source>
        <dbReference type="EMBL" id="RKU43178.1"/>
    </source>
</evidence>
<protein>
    <submittedName>
        <fullName evidence="2">Uncharacterized protein</fullName>
    </submittedName>
</protein>
<evidence type="ECO:0000313" key="3">
    <source>
        <dbReference type="Proteomes" id="UP000275385"/>
    </source>
</evidence>
<gene>
    <name evidence="2" type="ORF">DL546_004652</name>
</gene>
<dbReference type="Proteomes" id="UP000275385">
    <property type="component" value="Unassembled WGS sequence"/>
</dbReference>
<feature type="compositionally biased region" description="Basic and acidic residues" evidence="1">
    <location>
        <begin position="159"/>
        <end position="172"/>
    </location>
</feature>
<reference evidence="2 3" key="1">
    <citation type="submission" date="2018-08" db="EMBL/GenBank/DDBJ databases">
        <title>Draft genome of the lignicolous fungus Coniochaeta pulveracea.</title>
        <authorList>
            <person name="Borstlap C.J."/>
            <person name="De Witt R.N."/>
            <person name="Botha A."/>
            <person name="Volschenk H."/>
        </authorList>
    </citation>
    <scope>NUCLEOTIDE SEQUENCE [LARGE SCALE GENOMIC DNA]</scope>
    <source>
        <strain evidence="2 3">CAB683</strain>
    </source>
</reference>